<dbReference type="GO" id="GO:0046872">
    <property type="term" value="F:metal ion binding"/>
    <property type="evidence" value="ECO:0007669"/>
    <property type="project" value="UniProtKB-KW"/>
</dbReference>
<accession>A0A0P1FY22</accession>
<evidence type="ECO:0000256" key="3">
    <source>
        <dbReference type="ARBA" id="ARBA00022801"/>
    </source>
</evidence>
<dbReference type="InterPro" id="IPR020550">
    <property type="entry name" value="Inositol_monophosphatase_CS"/>
</dbReference>
<evidence type="ECO:0000256" key="4">
    <source>
        <dbReference type="ARBA" id="ARBA00022842"/>
    </source>
</evidence>
<feature type="binding site" evidence="5">
    <location>
        <position position="109"/>
    </location>
    <ligand>
        <name>Mg(2+)</name>
        <dbReference type="ChEBI" id="CHEBI:18420"/>
        <label>1</label>
        <note>catalytic</note>
    </ligand>
</feature>
<keyword evidence="4 5" id="KW-0460">Magnesium</keyword>
<keyword evidence="2 5" id="KW-0479">Metal-binding</keyword>
<keyword evidence="3 6" id="KW-0378">Hydrolase</keyword>
<reference evidence="6 7" key="1">
    <citation type="submission" date="2015-09" db="EMBL/GenBank/DDBJ databases">
        <authorList>
            <consortium name="Swine Surveillance"/>
        </authorList>
    </citation>
    <scope>NUCLEOTIDE SEQUENCE [LARGE SCALE GENOMIC DNA]</scope>
    <source>
        <strain evidence="6 7">CECT 4357</strain>
    </source>
</reference>
<dbReference type="STRING" id="53501.SAMN04488043_11165"/>
<protein>
    <submittedName>
        <fullName evidence="6">Inositol-1-monophosphatase</fullName>
        <ecNumber evidence="6">3.1.3.25</ecNumber>
    </submittedName>
</protein>
<dbReference type="EC" id="3.1.3.25" evidence="6"/>
<dbReference type="GO" id="GO:0006020">
    <property type="term" value="P:inositol metabolic process"/>
    <property type="evidence" value="ECO:0007669"/>
    <property type="project" value="TreeGrafter"/>
</dbReference>
<dbReference type="Pfam" id="PF00459">
    <property type="entry name" value="Inositol_P"/>
    <property type="match status" value="1"/>
</dbReference>
<evidence type="ECO:0000313" key="7">
    <source>
        <dbReference type="Proteomes" id="UP000051587"/>
    </source>
</evidence>
<dbReference type="InterPro" id="IPR020583">
    <property type="entry name" value="Inositol_monoP_metal-BS"/>
</dbReference>
<dbReference type="Gene3D" id="3.40.190.80">
    <property type="match status" value="1"/>
</dbReference>
<evidence type="ECO:0000256" key="5">
    <source>
        <dbReference type="PIRSR" id="PIRSR600760-2"/>
    </source>
</evidence>
<organism evidence="6 7">
    <name type="scientific">Thalassovita gelatinovora</name>
    <name type="common">Thalassobius gelatinovorus</name>
    <dbReference type="NCBI Taxonomy" id="53501"/>
    <lineage>
        <taxon>Bacteria</taxon>
        <taxon>Pseudomonadati</taxon>
        <taxon>Pseudomonadota</taxon>
        <taxon>Alphaproteobacteria</taxon>
        <taxon>Rhodobacterales</taxon>
        <taxon>Roseobacteraceae</taxon>
        <taxon>Thalassovita</taxon>
    </lineage>
</organism>
<dbReference type="PANTHER" id="PTHR20854">
    <property type="entry name" value="INOSITOL MONOPHOSPHATASE"/>
    <property type="match status" value="1"/>
</dbReference>
<keyword evidence="7" id="KW-1185">Reference proteome</keyword>
<dbReference type="AlphaFoldDB" id="A0A0P1FY22"/>
<dbReference type="GO" id="GO:0046854">
    <property type="term" value="P:phosphatidylinositol phosphate biosynthetic process"/>
    <property type="evidence" value="ECO:0007669"/>
    <property type="project" value="InterPro"/>
</dbReference>
<feature type="binding site" evidence="5">
    <location>
        <position position="235"/>
    </location>
    <ligand>
        <name>Mg(2+)</name>
        <dbReference type="ChEBI" id="CHEBI:18420"/>
        <label>1</label>
        <note>catalytic</note>
    </ligand>
</feature>
<comment type="cofactor">
    <cofactor evidence="5">
        <name>Mg(2+)</name>
        <dbReference type="ChEBI" id="CHEBI:18420"/>
    </cofactor>
</comment>
<comment type="similarity">
    <text evidence="1">Belongs to the inositol monophosphatase superfamily.</text>
</comment>
<dbReference type="InterPro" id="IPR000760">
    <property type="entry name" value="Inositol_monophosphatase-like"/>
</dbReference>
<dbReference type="Proteomes" id="UP000051587">
    <property type="component" value="Unassembled WGS sequence"/>
</dbReference>
<gene>
    <name evidence="6" type="primary">suhB_3</name>
    <name evidence="6" type="ORF">TG4357_01190</name>
</gene>
<evidence type="ECO:0000256" key="2">
    <source>
        <dbReference type="ARBA" id="ARBA00022723"/>
    </source>
</evidence>
<dbReference type="PANTHER" id="PTHR20854:SF4">
    <property type="entry name" value="INOSITOL-1-MONOPHOSPHATASE-RELATED"/>
    <property type="match status" value="1"/>
</dbReference>
<dbReference type="PRINTS" id="PR00377">
    <property type="entry name" value="IMPHPHTASES"/>
</dbReference>
<dbReference type="RefSeq" id="WP_058262398.1">
    <property type="nucleotide sequence ID" value="NZ_CP051181.1"/>
</dbReference>
<dbReference type="OrthoDB" id="9785695at2"/>
<evidence type="ECO:0000256" key="1">
    <source>
        <dbReference type="ARBA" id="ARBA00009759"/>
    </source>
</evidence>
<dbReference type="Gene3D" id="3.30.540.10">
    <property type="entry name" value="Fructose-1,6-Bisphosphatase, subunit A, domain 1"/>
    <property type="match status" value="1"/>
</dbReference>
<dbReference type="PROSITE" id="PS00629">
    <property type="entry name" value="IMP_1"/>
    <property type="match status" value="1"/>
</dbReference>
<sequence length="303" mass="32972">MTNLNSLPLPVTSLSQAQQKSLVNIVRRAAKTEILPRFRNLSAGQISTKSGPHDLVTEADTEAEKMIARGILRMFPNAMVIGEEAAHAHPHLRDDAAKAELAFIIDPVDGTWNFAHGLPVFGVILAATRFGRPIFGMLYDALMDDWITADSETGATMFGAIGPHRRMRTAKGGALGDLSGYLHFYLMDKDVQPKLAETLPDFGRTGALRCSCHEYRMLAQGSVDFCLSGVLNPWDHAAGVLICERAGGHVRMLDGRAYDISITDGYLLAAANEEVWTTVADRLSFLKDSPSELDTPAQPLPTP</sequence>
<dbReference type="SUPFAM" id="SSF56655">
    <property type="entry name" value="Carbohydrate phosphatase"/>
    <property type="match status" value="1"/>
</dbReference>
<dbReference type="GO" id="GO:0007165">
    <property type="term" value="P:signal transduction"/>
    <property type="evidence" value="ECO:0007669"/>
    <property type="project" value="TreeGrafter"/>
</dbReference>
<feature type="binding site" evidence="5">
    <location>
        <position position="83"/>
    </location>
    <ligand>
        <name>Mg(2+)</name>
        <dbReference type="ChEBI" id="CHEBI:18420"/>
        <label>1</label>
        <note>catalytic</note>
    </ligand>
</feature>
<proteinExistence type="inferred from homology"/>
<dbReference type="EMBL" id="CYSA01000015">
    <property type="protein sequence ID" value="CUH64286.1"/>
    <property type="molecule type" value="Genomic_DNA"/>
</dbReference>
<evidence type="ECO:0000313" key="6">
    <source>
        <dbReference type="EMBL" id="CUH64286.1"/>
    </source>
</evidence>
<feature type="binding site" evidence="5">
    <location>
        <position position="106"/>
    </location>
    <ligand>
        <name>Mg(2+)</name>
        <dbReference type="ChEBI" id="CHEBI:18420"/>
        <label>1</label>
        <note>catalytic</note>
    </ligand>
</feature>
<dbReference type="GO" id="GO:0008934">
    <property type="term" value="F:inositol monophosphate 1-phosphatase activity"/>
    <property type="evidence" value="ECO:0007669"/>
    <property type="project" value="TreeGrafter"/>
</dbReference>
<dbReference type="PROSITE" id="PS00630">
    <property type="entry name" value="IMP_2"/>
    <property type="match status" value="1"/>
</dbReference>
<name>A0A0P1FY22_THAGE</name>